<dbReference type="OrthoDB" id="9802510at2"/>
<comment type="similarity">
    <text evidence="1">Belongs to the nitroreductase family.</text>
</comment>
<organism evidence="3 4">
    <name type="scientific">Micromonospora sagamiensis</name>
    <dbReference type="NCBI Taxonomy" id="47875"/>
    <lineage>
        <taxon>Bacteria</taxon>
        <taxon>Bacillati</taxon>
        <taxon>Actinomycetota</taxon>
        <taxon>Actinomycetes</taxon>
        <taxon>Micromonosporales</taxon>
        <taxon>Micromonosporaceae</taxon>
        <taxon>Micromonospora</taxon>
    </lineage>
</organism>
<dbReference type="GO" id="GO:0016491">
    <property type="term" value="F:oxidoreductase activity"/>
    <property type="evidence" value="ECO:0007669"/>
    <property type="project" value="UniProtKB-KW"/>
</dbReference>
<name>A0A562W8M4_9ACTN</name>
<reference evidence="3 4" key="1">
    <citation type="submission" date="2019-07" db="EMBL/GenBank/DDBJ databases">
        <title>R&amp;d 2014.</title>
        <authorList>
            <person name="Klenk H.-P."/>
        </authorList>
    </citation>
    <scope>NUCLEOTIDE SEQUENCE [LARGE SCALE GENOMIC DNA]</scope>
    <source>
        <strain evidence="3 4">DSM 43912</strain>
    </source>
</reference>
<dbReference type="PANTHER" id="PTHR43673:SF10">
    <property type="entry name" value="NADH DEHYDROGENASE_NAD(P)H NITROREDUCTASE XCC3605-RELATED"/>
    <property type="match status" value="1"/>
</dbReference>
<protein>
    <submittedName>
        <fullName evidence="3">Nitroreductase</fullName>
    </submittedName>
</protein>
<dbReference type="EMBL" id="VLLP01000001">
    <property type="protein sequence ID" value="TWJ26643.1"/>
    <property type="molecule type" value="Genomic_DNA"/>
</dbReference>
<evidence type="ECO:0000256" key="2">
    <source>
        <dbReference type="ARBA" id="ARBA00023002"/>
    </source>
</evidence>
<evidence type="ECO:0000313" key="4">
    <source>
        <dbReference type="Proteomes" id="UP000319728"/>
    </source>
</evidence>
<gene>
    <name evidence="3" type="ORF">JD81_00105</name>
</gene>
<keyword evidence="2" id="KW-0560">Oxidoreductase</keyword>
<dbReference type="Proteomes" id="UP000319728">
    <property type="component" value="Unassembled WGS sequence"/>
</dbReference>
<dbReference type="InterPro" id="IPR029479">
    <property type="entry name" value="Nitroreductase"/>
</dbReference>
<dbReference type="AlphaFoldDB" id="A0A562W8M4"/>
<evidence type="ECO:0000256" key="1">
    <source>
        <dbReference type="ARBA" id="ARBA00007118"/>
    </source>
</evidence>
<dbReference type="InterPro" id="IPR000415">
    <property type="entry name" value="Nitroreductase-like"/>
</dbReference>
<comment type="caution">
    <text evidence="3">The sequence shown here is derived from an EMBL/GenBank/DDBJ whole genome shotgun (WGS) entry which is preliminary data.</text>
</comment>
<dbReference type="Gene3D" id="3.40.109.10">
    <property type="entry name" value="NADH Oxidase"/>
    <property type="match status" value="1"/>
</dbReference>
<dbReference type="SUPFAM" id="SSF55469">
    <property type="entry name" value="FMN-dependent nitroreductase-like"/>
    <property type="match status" value="1"/>
</dbReference>
<dbReference type="Pfam" id="PF00881">
    <property type="entry name" value="Nitroreductase"/>
    <property type="match status" value="1"/>
</dbReference>
<accession>A0A562W8M4</accession>
<proteinExistence type="inferred from homology"/>
<dbReference type="RefSeq" id="WP_145815143.1">
    <property type="nucleotide sequence ID" value="NZ_AP023438.1"/>
</dbReference>
<evidence type="ECO:0000313" key="3">
    <source>
        <dbReference type="EMBL" id="TWJ26643.1"/>
    </source>
</evidence>
<dbReference type="PANTHER" id="PTHR43673">
    <property type="entry name" value="NAD(P)H NITROREDUCTASE YDGI-RELATED"/>
    <property type="match status" value="1"/>
</dbReference>
<keyword evidence="4" id="KW-1185">Reference proteome</keyword>
<sequence>MAELSPLLAARWSPHAFDPSVELTDGEVTSLLEAARWAPSAGNRQPWRFLLGRRADEAYKRIFVHLAAENQRWAGHASALLLGAYLVPAVAHAPGRAGHDPEQAAYDLGQAVAHLTVQAGTLGLHVHQMTGFDRDGIALDLGLSDDVHPHVVVAVGRLGDPLSLPEDLRRRETELRRRRPATDLLLGLGRPTTG</sequence>
<dbReference type="CDD" id="cd02138">
    <property type="entry name" value="TdsD-like"/>
    <property type="match status" value="1"/>
</dbReference>